<protein>
    <submittedName>
        <fullName evidence="2">Uncharacterized protein</fullName>
    </submittedName>
</protein>
<dbReference type="Proteomes" id="UP001177670">
    <property type="component" value="Unassembled WGS sequence"/>
</dbReference>
<feature type="region of interest" description="Disordered" evidence="1">
    <location>
        <begin position="115"/>
        <end position="168"/>
    </location>
</feature>
<organism evidence="2 3">
    <name type="scientific">Melipona bicolor</name>
    <dbReference type="NCBI Taxonomy" id="60889"/>
    <lineage>
        <taxon>Eukaryota</taxon>
        <taxon>Metazoa</taxon>
        <taxon>Ecdysozoa</taxon>
        <taxon>Arthropoda</taxon>
        <taxon>Hexapoda</taxon>
        <taxon>Insecta</taxon>
        <taxon>Pterygota</taxon>
        <taxon>Neoptera</taxon>
        <taxon>Endopterygota</taxon>
        <taxon>Hymenoptera</taxon>
        <taxon>Apocrita</taxon>
        <taxon>Aculeata</taxon>
        <taxon>Apoidea</taxon>
        <taxon>Anthophila</taxon>
        <taxon>Apidae</taxon>
        <taxon>Melipona</taxon>
    </lineage>
</organism>
<dbReference type="EMBL" id="JAHYIQ010000002">
    <property type="protein sequence ID" value="KAK1135278.1"/>
    <property type="molecule type" value="Genomic_DNA"/>
</dbReference>
<accession>A0AA40GCJ9</accession>
<evidence type="ECO:0000313" key="3">
    <source>
        <dbReference type="Proteomes" id="UP001177670"/>
    </source>
</evidence>
<name>A0AA40GCJ9_9HYME</name>
<evidence type="ECO:0000256" key="1">
    <source>
        <dbReference type="SAM" id="MobiDB-lite"/>
    </source>
</evidence>
<dbReference type="AlphaFoldDB" id="A0AA40GCJ9"/>
<proteinExistence type="predicted"/>
<feature type="compositionally biased region" description="Acidic residues" evidence="1">
    <location>
        <begin position="136"/>
        <end position="150"/>
    </location>
</feature>
<keyword evidence="3" id="KW-1185">Reference proteome</keyword>
<gene>
    <name evidence="2" type="ORF">K0M31_008048</name>
</gene>
<comment type="caution">
    <text evidence="2">The sequence shown here is derived from an EMBL/GenBank/DDBJ whole genome shotgun (WGS) entry which is preliminary data.</text>
</comment>
<sequence>MYKTEVSKQSTFERRSVHHWMKRRIFLAGRPATRIFEISQIRRDKGRICNYTYADMGYIQFVRRVGVAFKWGEQRTENRGVVLVLVLTQGESENRLSRALARGSTDMFRNMKLRGKKKENIRESMTASVESGCPREDEEEGEGEEEEEEEERRRDRKPANWFAPDEQSRAARVIATERAEVALLGTWHC</sequence>
<evidence type="ECO:0000313" key="2">
    <source>
        <dbReference type="EMBL" id="KAK1135278.1"/>
    </source>
</evidence>
<reference evidence="2" key="1">
    <citation type="submission" date="2021-10" db="EMBL/GenBank/DDBJ databases">
        <title>Melipona bicolor Genome sequencing and assembly.</title>
        <authorList>
            <person name="Araujo N.S."/>
            <person name="Arias M.C."/>
        </authorList>
    </citation>
    <scope>NUCLEOTIDE SEQUENCE</scope>
    <source>
        <strain evidence="2">USP_2M_L1-L4_2017</strain>
        <tissue evidence="2">Whole body</tissue>
    </source>
</reference>